<evidence type="ECO:0000256" key="6">
    <source>
        <dbReference type="ARBA" id="ARBA00023136"/>
    </source>
</evidence>
<evidence type="ECO:0000259" key="9">
    <source>
        <dbReference type="PROSITE" id="PS50850"/>
    </source>
</evidence>
<dbReference type="PANTHER" id="PTHR42718:SF46">
    <property type="entry name" value="BLR6921 PROTEIN"/>
    <property type="match status" value="1"/>
</dbReference>
<dbReference type="PRINTS" id="PR01036">
    <property type="entry name" value="TCRTETB"/>
</dbReference>
<sequence length="507" mass="49646">MLGVVAVGTWMSALGSSLINVAVPLVRRDLGVDIGAASWVLAAYSLSVSALLLPFGRLGDRHGKGRVYAAGFGVFGVGSALSALAPTLASLVAARALQGAGAAMLMANGPALTTAAFPPAQRGRALGLQATATYLGLSLGPSIGGWLAQRAGWHAAFWITLPIAVLGGLLARSLASGGSAGATPGIARGADPGAPAAATDAASAPPARGAPPGARGRPFPWASALLFGPAITALLVAVTRGQRWGFQSPRVIGLLALGAVLAAAFVRAERRSPAPLISSALLLQPALGRGLVAAFLQYAAVYMMLFLLPFYLQGQLAMSAADAGLVMTVQPAVMAVLTATSGWLSDRIGTRAPAVAGMAALALGLASLAMLGPRPERASLLAALALVGVGSGLFTSPNNSRIMGAAPRDQQGTAAGLLAEARNVGMLCGVAASGAMFAALGGGQPSEAGSGALGAAFQGTMLAASALAALGVGVSAARTTPGSARPGAGSGRGSAVVRGEAGGPVPG</sequence>
<evidence type="ECO:0000313" key="11">
    <source>
        <dbReference type="Proteomes" id="UP000075502"/>
    </source>
</evidence>
<feature type="transmembrane region" description="Helical" evidence="8">
    <location>
        <begin position="126"/>
        <end position="148"/>
    </location>
</feature>
<organism evidence="10 11">
    <name type="scientific">Sorangium cellulosum</name>
    <name type="common">Polyangium cellulosum</name>
    <dbReference type="NCBI Taxonomy" id="56"/>
    <lineage>
        <taxon>Bacteria</taxon>
        <taxon>Pseudomonadati</taxon>
        <taxon>Myxococcota</taxon>
        <taxon>Polyangia</taxon>
        <taxon>Polyangiales</taxon>
        <taxon>Polyangiaceae</taxon>
        <taxon>Sorangium</taxon>
    </lineage>
</organism>
<gene>
    <name evidence="10" type="ORF">BE21_20080</name>
</gene>
<feature type="transmembrane region" description="Helical" evidence="8">
    <location>
        <begin position="219"/>
        <end position="239"/>
    </location>
</feature>
<feature type="transmembrane region" description="Helical" evidence="8">
    <location>
        <begin position="155"/>
        <end position="175"/>
    </location>
</feature>
<feature type="domain" description="Major facilitator superfamily (MFS) profile" evidence="9">
    <location>
        <begin position="1"/>
        <end position="483"/>
    </location>
</feature>
<dbReference type="EMBL" id="JEME01000783">
    <property type="protein sequence ID" value="KYG09093.1"/>
    <property type="molecule type" value="Genomic_DNA"/>
</dbReference>
<feature type="transmembrane region" description="Helical" evidence="8">
    <location>
        <begin position="34"/>
        <end position="55"/>
    </location>
</feature>
<keyword evidence="6 8" id="KW-0472">Membrane</keyword>
<dbReference type="InterPro" id="IPR011701">
    <property type="entry name" value="MFS"/>
</dbReference>
<feature type="transmembrane region" description="Helical" evidence="8">
    <location>
        <begin position="350"/>
        <end position="371"/>
    </location>
</feature>
<feature type="transmembrane region" description="Helical" evidence="8">
    <location>
        <begin position="67"/>
        <end position="89"/>
    </location>
</feature>
<dbReference type="Pfam" id="PF07690">
    <property type="entry name" value="MFS_1"/>
    <property type="match status" value="1"/>
</dbReference>
<evidence type="ECO:0000256" key="2">
    <source>
        <dbReference type="ARBA" id="ARBA00022448"/>
    </source>
</evidence>
<keyword evidence="3" id="KW-1003">Cell membrane</keyword>
<accession>A0A150TWM7</accession>
<comment type="subcellular location">
    <subcellularLocation>
        <location evidence="1">Cell membrane</location>
        <topology evidence="1">Multi-pass membrane protein</topology>
    </subcellularLocation>
</comment>
<proteinExistence type="predicted"/>
<feature type="region of interest" description="Disordered" evidence="7">
    <location>
        <begin position="186"/>
        <end position="214"/>
    </location>
</feature>
<reference evidence="10 11" key="1">
    <citation type="submission" date="2014-02" db="EMBL/GenBank/DDBJ databases">
        <title>The small core and large imbalanced accessory genome model reveals a collaborative survival strategy of Sorangium cellulosum strains in nature.</title>
        <authorList>
            <person name="Han K."/>
            <person name="Peng R."/>
            <person name="Blom J."/>
            <person name="Li Y.-Z."/>
        </authorList>
    </citation>
    <scope>NUCLEOTIDE SEQUENCE [LARGE SCALE GENOMIC DNA]</scope>
    <source>
        <strain evidence="10 11">So0007-03</strain>
    </source>
</reference>
<evidence type="ECO:0000256" key="4">
    <source>
        <dbReference type="ARBA" id="ARBA00022692"/>
    </source>
</evidence>
<dbReference type="Proteomes" id="UP000075502">
    <property type="component" value="Unassembled WGS sequence"/>
</dbReference>
<dbReference type="Gene3D" id="1.20.1250.20">
    <property type="entry name" value="MFS general substrate transporter like domains"/>
    <property type="match status" value="1"/>
</dbReference>
<evidence type="ECO:0000256" key="8">
    <source>
        <dbReference type="SAM" id="Phobius"/>
    </source>
</evidence>
<protein>
    <recommendedName>
        <fullName evidence="9">Major facilitator superfamily (MFS) profile domain-containing protein</fullName>
    </recommendedName>
</protein>
<feature type="transmembrane region" description="Helical" evidence="8">
    <location>
        <begin position="378"/>
        <end position="395"/>
    </location>
</feature>
<dbReference type="AlphaFoldDB" id="A0A150TWM7"/>
<name>A0A150TWM7_SORCE</name>
<feature type="transmembrane region" description="Helical" evidence="8">
    <location>
        <begin position="288"/>
        <end position="312"/>
    </location>
</feature>
<keyword evidence="5 8" id="KW-1133">Transmembrane helix</keyword>
<dbReference type="SUPFAM" id="SSF103473">
    <property type="entry name" value="MFS general substrate transporter"/>
    <property type="match status" value="2"/>
</dbReference>
<dbReference type="CDD" id="cd17321">
    <property type="entry name" value="MFS_MMR_MDR_like"/>
    <property type="match status" value="1"/>
</dbReference>
<dbReference type="GO" id="GO:0022857">
    <property type="term" value="F:transmembrane transporter activity"/>
    <property type="evidence" value="ECO:0007669"/>
    <property type="project" value="InterPro"/>
</dbReference>
<evidence type="ECO:0000256" key="3">
    <source>
        <dbReference type="ARBA" id="ARBA00022475"/>
    </source>
</evidence>
<dbReference type="Gene3D" id="1.20.1720.10">
    <property type="entry name" value="Multidrug resistance protein D"/>
    <property type="match status" value="1"/>
</dbReference>
<keyword evidence="4 8" id="KW-0812">Transmembrane</keyword>
<evidence type="ECO:0000313" key="10">
    <source>
        <dbReference type="EMBL" id="KYG09093.1"/>
    </source>
</evidence>
<evidence type="ECO:0000256" key="7">
    <source>
        <dbReference type="SAM" id="MobiDB-lite"/>
    </source>
</evidence>
<evidence type="ECO:0000256" key="5">
    <source>
        <dbReference type="ARBA" id="ARBA00022989"/>
    </source>
</evidence>
<dbReference type="GO" id="GO:0005886">
    <property type="term" value="C:plasma membrane"/>
    <property type="evidence" value="ECO:0007669"/>
    <property type="project" value="UniProtKB-SubCell"/>
</dbReference>
<evidence type="ECO:0000256" key="1">
    <source>
        <dbReference type="ARBA" id="ARBA00004651"/>
    </source>
</evidence>
<feature type="region of interest" description="Disordered" evidence="7">
    <location>
        <begin position="478"/>
        <end position="507"/>
    </location>
</feature>
<dbReference type="PANTHER" id="PTHR42718">
    <property type="entry name" value="MAJOR FACILITATOR SUPERFAMILY MULTIDRUG TRANSPORTER MFSC"/>
    <property type="match status" value="1"/>
</dbReference>
<feature type="compositionally biased region" description="Low complexity" evidence="7">
    <location>
        <begin position="478"/>
        <end position="499"/>
    </location>
</feature>
<dbReference type="InterPro" id="IPR020846">
    <property type="entry name" value="MFS_dom"/>
</dbReference>
<feature type="transmembrane region" description="Helical" evidence="8">
    <location>
        <begin position="251"/>
        <end position="268"/>
    </location>
</feature>
<keyword evidence="2" id="KW-0813">Transport</keyword>
<comment type="caution">
    <text evidence="10">The sequence shown here is derived from an EMBL/GenBank/DDBJ whole genome shotgun (WGS) entry which is preliminary data.</text>
</comment>
<dbReference type="InterPro" id="IPR036259">
    <property type="entry name" value="MFS_trans_sf"/>
</dbReference>
<dbReference type="PROSITE" id="PS50850">
    <property type="entry name" value="MFS"/>
    <property type="match status" value="1"/>
</dbReference>